<evidence type="ECO:0000313" key="1">
    <source>
        <dbReference type="EMBL" id="MBU2739645.1"/>
    </source>
</evidence>
<evidence type="ECO:0000313" key="2">
    <source>
        <dbReference type="Proteomes" id="UP001197028"/>
    </source>
</evidence>
<evidence type="ECO:0008006" key="3">
    <source>
        <dbReference type="Google" id="ProtNLM"/>
    </source>
</evidence>
<organism evidence="1 2">
    <name type="scientific">Acidithiobacillus concretivorus</name>
    <dbReference type="NCBI Taxonomy" id="3063952"/>
    <lineage>
        <taxon>Bacteria</taxon>
        <taxon>Pseudomonadati</taxon>
        <taxon>Pseudomonadota</taxon>
        <taxon>Acidithiobacillia</taxon>
        <taxon>Acidithiobacillales</taxon>
        <taxon>Acidithiobacillaceae</taxon>
        <taxon>Acidithiobacillus</taxon>
    </lineage>
</organism>
<dbReference type="Proteomes" id="UP001197028">
    <property type="component" value="Unassembled WGS sequence"/>
</dbReference>
<accession>A0ABS5ZSL8</accession>
<proteinExistence type="predicted"/>
<gene>
    <name evidence="1" type="ORF">HJG40_12805</name>
</gene>
<dbReference type="EMBL" id="JABELD010000118">
    <property type="protein sequence ID" value="MBU2739645.1"/>
    <property type="molecule type" value="Genomic_DNA"/>
</dbReference>
<name>A0ABS5ZSL8_9PROT</name>
<reference evidence="1 2" key="1">
    <citation type="journal article" date="2021" name="ISME J.">
        <title>Genomic evolution of the class Acidithiobacillia: deep-branching Proteobacteria living in extreme acidic conditions.</title>
        <authorList>
            <person name="Moya-Beltran A."/>
            <person name="Beard S."/>
            <person name="Rojas-Villalobos C."/>
            <person name="Issotta F."/>
            <person name="Gallardo Y."/>
            <person name="Ulloa R."/>
            <person name="Giaveno A."/>
            <person name="Degli Esposti M."/>
            <person name="Johnson D.B."/>
            <person name="Quatrini R."/>
        </authorList>
    </citation>
    <scope>NUCLEOTIDE SEQUENCE [LARGE SCALE GENOMIC DNA]</scope>
    <source>
        <strain evidence="1 2">ATCC 19703</strain>
    </source>
</reference>
<dbReference type="RefSeq" id="WP_215864535.1">
    <property type="nucleotide sequence ID" value="NZ_JABELD010000118.1"/>
</dbReference>
<protein>
    <recommendedName>
        <fullName evidence="3">ATP-binding protein</fullName>
    </recommendedName>
</protein>
<sequence>MNNNQVSDMMFSSIRKLEHDELLHIEEALAGMECVLSAHQGGEYREHHGHHFKVAYDPSCVDSHAILEKLKELGVEARMTGL</sequence>
<keyword evidence="2" id="KW-1185">Reference proteome</keyword>
<comment type="caution">
    <text evidence="1">The sequence shown here is derived from an EMBL/GenBank/DDBJ whole genome shotgun (WGS) entry which is preliminary data.</text>
</comment>